<dbReference type="InterPro" id="IPR021867">
    <property type="entry name" value="Bmt2/SAMTOR"/>
</dbReference>
<gene>
    <name evidence="5" type="ORF">FRACYDRAFT_227422</name>
</gene>
<dbReference type="InterPro" id="IPR029063">
    <property type="entry name" value="SAM-dependent_MTases_sf"/>
</dbReference>
<keyword evidence="1" id="KW-0489">Methyltransferase</keyword>
<evidence type="ECO:0000256" key="4">
    <source>
        <dbReference type="SAM" id="MobiDB-lite"/>
    </source>
</evidence>
<evidence type="ECO:0000313" key="6">
    <source>
        <dbReference type="Proteomes" id="UP000095751"/>
    </source>
</evidence>
<dbReference type="InParanoid" id="A0A1E7F4E6"/>
<organism evidence="5 6">
    <name type="scientific">Fragilariopsis cylindrus CCMP1102</name>
    <dbReference type="NCBI Taxonomy" id="635003"/>
    <lineage>
        <taxon>Eukaryota</taxon>
        <taxon>Sar</taxon>
        <taxon>Stramenopiles</taxon>
        <taxon>Ochrophyta</taxon>
        <taxon>Bacillariophyta</taxon>
        <taxon>Bacillariophyceae</taxon>
        <taxon>Bacillariophycidae</taxon>
        <taxon>Bacillariales</taxon>
        <taxon>Bacillariaceae</taxon>
        <taxon>Fragilariopsis</taxon>
    </lineage>
</organism>
<dbReference type="GO" id="GO:0005730">
    <property type="term" value="C:nucleolus"/>
    <property type="evidence" value="ECO:0007669"/>
    <property type="project" value="TreeGrafter"/>
</dbReference>
<dbReference type="OrthoDB" id="5954793at2759"/>
<dbReference type="PANTHER" id="PTHR21008">
    <property type="entry name" value="S-ADENOSYLMETHIONINE SENSOR UPSTREAM OF MTORC1-RELATED"/>
    <property type="match status" value="1"/>
</dbReference>
<keyword evidence="6" id="KW-1185">Reference proteome</keyword>
<evidence type="ECO:0000313" key="5">
    <source>
        <dbReference type="EMBL" id="OEU13052.1"/>
    </source>
</evidence>
<evidence type="ECO:0000256" key="3">
    <source>
        <dbReference type="ARBA" id="ARBA00022691"/>
    </source>
</evidence>
<dbReference type="GO" id="GO:0016433">
    <property type="term" value="F:rRNA (adenine) methyltransferase activity"/>
    <property type="evidence" value="ECO:0007669"/>
    <property type="project" value="TreeGrafter"/>
</dbReference>
<keyword evidence="2" id="KW-0808">Transferase</keyword>
<protein>
    <submittedName>
        <fullName evidence="5">Uncharacterized protein</fullName>
    </submittedName>
</protein>
<evidence type="ECO:0000256" key="2">
    <source>
        <dbReference type="ARBA" id="ARBA00022679"/>
    </source>
</evidence>
<dbReference type="AlphaFoldDB" id="A0A1E7F4E6"/>
<dbReference type="KEGG" id="fcy:FRACYDRAFT_227422"/>
<feature type="compositionally biased region" description="Polar residues" evidence="4">
    <location>
        <begin position="79"/>
        <end position="94"/>
    </location>
</feature>
<dbReference type="PANTHER" id="PTHR21008:SF1">
    <property type="entry name" value="25S RRNA (ADENINE(2142)-N(1))-METHYLTRANSFERASE"/>
    <property type="match status" value="1"/>
</dbReference>
<dbReference type="Pfam" id="PF11968">
    <property type="entry name" value="Bmt2"/>
    <property type="match status" value="1"/>
</dbReference>
<dbReference type="EMBL" id="KV784363">
    <property type="protein sequence ID" value="OEU13052.1"/>
    <property type="molecule type" value="Genomic_DNA"/>
</dbReference>
<reference evidence="5 6" key="1">
    <citation type="submission" date="2016-09" db="EMBL/GenBank/DDBJ databases">
        <title>Extensive genetic diversity and differential bi-allelic expression allows diatom success in the polar Southern Ocean.</title>
        <authorList>
            <consortium name="DOE Joint Genome Institute"/>
            <person name="Mock T."/>
            <person name="Otillar R.P."/>
            <person name="Strauss J."/>
            <person name="Dupont C."/>
            <person name="Frickenhaus S."/>
            <person name="Maumus F."/>
            <person name="Mcmullan M."/>
            <person name="Sanges R."/>
            <person name="Schmutz J."/>
            <person name="Toseland A."/>
            <person name="Valas R."/>
            <person name="Veluchamy A."/>
            <person name="Ward B.J."/>
            <person name="Allen A."/>
            <person name="Barry K."/>
            <person name="Falciatore A."/>
            <person name="Ferrante M."/>
            <person name="Fortunato A.E."/>
            <person name="Gloeckner G."/>
            <person name="Gruber A."/>
            <person name="Hipkin R."/>
            <person name="Janech M."/>
            <person name="Kroth P."/>
            <person name="Leese F."/>
            <person name="Lindquist E."/>
            <person name="Lyon B.R."/>
            <person name="Martin J."/>
            <person name="Mayer C."/>
            <person name="Parker M."/>
            <person name="Quesneville H."/>
            <person name="Raymond J."/>
            <person name="Uhlig C."/>
            <person name="Valentin K.U."/>
            <person name="Worden A.Z."/>
            <person name="Armbrust E.V."/>
            <person name="Bowler C."/>
            <person name="Green B."/>
            <person name="Moulton V."/>
            <person name="Van Oosterhout C."/>
            <person name="Grigoriev I."/>
        </authorList>
    </citation>
    <scope>NUCLEOTIDE SEQUENCE [LARGE SCALE GENOMIC DNA]</scope>
    <source>
        <strain evidence="5 6">CCMP1102</strain>
    </source>
</reference>
<dbReference type="Proteomes" id="UP000095751">
    <property type="component" value="Unassembled WGS sequence"/>
</dbReference>
<name>A0A1E7F4E6_9STRA</name>
<dbReference type="SUPFAM" id="SSF53335">
    <property type="entry name" value="S-adenosyl-L-methionine-dependent methyltransferases"/>
    <property type="match status" value="1"/>
</dbReference>
<dbReference type="Gene3D" id="3.40.50.150">
    <property type="entry name" value="Vaccinia Virus protein VP39"/>
    <property type="match status" value="1"/>
</dbReference>
<keyword evidence="3" id="KW-0949">S-adenosyl-L-methionine</keyword>
<sequence length="299" mass="34017">MTSRKRARKVTTMFHKLTSQRDVALEDGDTKLVKSLEENLEEMGGRKEYQRASQLSTSFHSTSKWVLGYMANNGWLYGTKQNTRPDNDDTCNNSESRKNRAPRRTTKVLEVGAINTELLDAAEVEKASEDTSLSSSKYNIHVRAIDIHSMEERIEEQDFLQLPFMSPKYDVIVCSMVLNCVTTKEDRGKMLALLYHQLRPGGLCFLTIPKFCLTKSAFLTPAIFRKMLGSGGVGFEMKSTKDSPKLSFFILERPMEERTKSTTLDPMFTKQKIRNKGKKFPNQFSVILEAEHVFGTGSR</sequence>
<dbReference type="CDD" id="cd02440">
    <property type="entry name" value="AdoMet_MTases"/>
    <property type="match status" value="1"/>
</dbReference>
<feature type="region of interest" description="Disordered" evidence="4">
    <location>
        <begin position="78"/>
        <end position="104"/>
    </location>
</feature>
<accession>A0A1E7F4E6</accession>
<evidence type="ECO:0000256" key="1">
    <source>
        <dbReference type="ARBA" id="ARBA00022603"/>
    </source>
</evidence>
<proteinExistence type="predicted"/>